<name>A0A5P2G4Q9_9BACT</name>
<evidence type="ECO:0000259" key="11">
    <source>
        <dbReference type="Pfam" id="PF07715"/>
    </source>
</evidence>
<evidence type="ECO:0000256" key="4">
    <source>
        <dbReference type="ARBA" id="ARBA00022692"/>
    </source>
</evidence>
<evidence type="ECO:0000256" key="7">
    <source>
        <dbReference type="ARBA" id="ARBA00023237"/>
    </source>
</evidence>
<evidence type="ECO:0000313" key="12">
    <source>
        <dbReference type="EMBL" id="QES89129.1"/>
    </source>
</evidence>
<dbReference type="NCBIfam" id="TIGR04056">
    <property type="entry name" value="OMP_RagA_SusC"/>
    <property type="match status" value="1"/>
</dbReference>
<dbReference type="Proteomes" id="UP000292424">
    <property type="component" value="Chromosome"/>
</dbReference>
<evidence type="ECO:0000256" key="5">
    <source>
        <dbReference type="ARBA" id="ARBA00023077"/>
    </source>
</evidence>
<evidence type="ECO:0000259" key="10">
    <source>
        <dbReference type="Pfam" id="PF00593"/>
    </source>
</evidence>
<dbReference type="SUPFAM" id="SSF56935">
    <property type="entry name" value="Porins"/>
    <property type="match status" value="1"/>
</dbReference>
<evidence type="ECO:0000256" key="2">
    <source>
        <dbReference type="ARBA" id="ARBA00022448"/>
    </source>
</evidence>
<evidence type="ECO:0000256" key="9">
    <source>
        <dbReference type="RuleBase" id="RU003357"/>
    </source>
</evidence>
<dbReference type="Pfam" id="PF00593">
    <property type="entry name" value="TonB_dep_Rec_b-barrel"/>
    <property type="match status" value="1"/>
</dbReference>
<keyword evidence="13" id="KW-1185">Reference proteome</keyword>
<dbReference type="GO" id="GO:0009279">
    <property type="term" value="C:cell outer membrane"/>
    <property type="evidence" value="ECO:0007669"/>
    <property type="project" value="UniProtKB-SubCell"/>
</dbReference>
<dbReference type="PROSITE" id="PS52016">
    <property type="entry name" value="TONB_DEPENDENT_REC_3"/>
    <property type="match status" value="1"/>
</dbReference>
<evidence type="ECO:0000256" key="1">
    <source>
        <dbReference type="ARBA" id="ARBA00004571"/>
    </source>
</evidence>
<proteinExistence type="inferred from homology"/>
<sequence>MLRKWLICSLTTCVGLIPISKVMSQEIKSEKDSIRSSKDSTRQLDEVVVTALGIKRSKRNLTFSTQEIKSDELLRAKDPSILNSMTGKIAGVQLTSSTGMPGSATRIVIRGATSLYGDNQALIILDGIPINNDETGNPTDGGGGSNRLNDLDPAIIDNVNILKGAAATALYGSAGARGVVLITTKKGTMSNTPKVSFSTSNIMDKAILPEHQMKYALGLDGQYYDGVNQQSSLSWGPSMDSLTAADPSVKFYNPLKEFYKTGFTTLDNVSVSGGNGKSDYVMSYSYVNQSGTEPTTNFIRHNFFSKYNVNILNDLTATFQLSYSSSVNNILPQSYASNPLFTLYNAPVSYNLNPYEDEDGNQRLYRTGRDNPYWLLHNTINKSNINRFIPVLTINWHPTNWLSIMERGGGDVYVDRYHSFVNQGSVTYTTGLITTNNTTFKQFNNDFIVTLNKDFGSKWRTNLILGNNIYSNYSENLYAYGSDLSIAGFSNMSNASNVKYTESSGLKRKVGFYSQAEIDYDKFLILSLTGRYDGSSVLSSDHRYYPYGSIATGFIFSEFLSENAKKIINFGKVRVSYASVGNDNVDAYANNTYYNQATVTGANGIPTNYPFGGLNGFLISDALGNGKLRNELQKEFETGLEMKFFDSRIGVEASYFHRNMSNGIVAGLALPYSTGYASTTINSSRMTTNGIELLINANPIRTKDFRWDLTINYTRIRTIVNEIAPGLDTASIGGTYAIAGQRYGMLMGTRYQRQDGKIVVDDNGLPVNNGIAEVVGNNTPNWLGGITNTFNYKNFMLSFFIDVKSGGAFINSQDSYGMYYGTAIQTLDRGTRVVNGVNATTQQANTVAVTGRDYWQSVSGVTESYVQNASYVKLRNVTFSYSLPKTVLGNSLIKATSITFTAKNIILNKSKGFTAGDPETINSGGASNGAMGVYLPSVPGSTSYGLSLNVNF</sequence>
<gene>
    <name evidence="12" type="ORF">E0W69_010815</name>
</gene>
<evidence type="ECO:0000256" key="6">
    <source>
        <dbReference type="ARBA" id="ARBA00023136"/>
    </source>
</evidence>
<accession>A0A5P2G4Q9</accession>
<dbReference type="Pfam" id="PF07715">
    <property type="entry name" value="Plug"/>
    <property type="match status" value="1"/>
</dbReference>
<evidence type="ECO:0000313" key="13">
    <source>
        <dbReference type="Proteomes" id="UP000292424"/>
    </source>
</evidence>
<keyword evidence="2 8" id="KW-0813">Transport</keyword>
<evidence type="ECO:0000256" key="8">
    <source>
        <dbReference type="PROSITE-ProRule" id="PRU01360"/>
    </source>
</evidence>
<comment type="similarity">
    <text evidence="8 9">Belongs to the TonB-dependent receptor family.</text>
</comment>
<dbReference type="NCBIfam" id="TIGR04057">
    <property type="entry name" value="SusC_RagA_signa"/>
    <property type="match status" value="1"/>
</dbReference>
<feature type="domain" description="TonB-dependent receptor-like beta-barrel" evidence="10">
    <location>
        <begin position="346"/>
        <end position="904"/>
    </location>
</feature>
<dbReference type="Gene3D" id="2.40.170.20">
    <property type="entry name" value="TonB-dependent receptor, beta-barrel domain"/>
    <property type="match status" value="1"/>
</dbReference>
<dbReference type="OrthoDB" id="609136at2"/>
<keyword evidence="3 8" id="KW-1134">Transmembrane beta strand</keyword>
<comment type="subcellular location">
    <subcellularLocation>
        <location evidence="1 8">Cell outer membrane</location>
        <topology evidence="1 8">Multi-pass membrane protein</topology>
    </subcellularLocation>
</comment>
<dbReference type="InterPro" id="IPR036942">
    <property type="entry name" value="Beta-barrel_TonB_sf"/>
</dbReference>
<organism evidence="12 13">
    <name type="scientific">Rhizosphaericola mali</name>
    <dbReference type="NCBI Taxonomy" id="2545455"/>
    <lineage>
        <taxon>Bacteria</taxon>
        <taxon>Pseudomonadati</taxon>
        <taxon>Bacteroidota</taxon>
        <taxon>Chitinophagia</taxon>
        <taxon>Chitinophagales</taxon>
        <taxon>Chitinophagaceae</taxon>
        <taxon>Rhizosphaericola</taxon>
    </lineage>
</organism>
<evidence type="ECO:0000256" key="3">
    <source>
        <dbReference type="ARBA" id="ARBA00022452"/>
    </source>
</evidence>
<dbReference type="InterPro" id="IPR039426">
    <property type="entry name" value="TonB-dep_rcpt-like"/>
</dbReference>
<dbReference type="InterPro" id="IPR023997">
    <property type="entry name" value="TonB-dep_OMP_SusC/RagA_CS"/>
</dbReference>
<dbReference type="InterPro" id="IPR000531">
    <property type="entry name" value="Beta-barrel_TonB"/>
</dbReference>
<keyword evidence="6 8" id="KW-0472">Membrane</keyword>
<keyword evidence="4 8" id="KW-0812">Transmembrane</keyword>
<dbReference type="AlphaFoldDB" id="A0A5P2G4Q9"/>
<dbReference type="InterPro" id="IPR012910">
    <property type="entry name" value="Plug_dom"/>
</dbReference>
<feature type="domain" description="TonB-dependent receptor plug" evidence="11">
    <location>
        <begin position="58"/>
        <end position="179"/>
    </location>
</feature>
<keyword evidence="7 8" id="KW-0998">Cell outer membrane</keyword>
<dbReference type="KEGG" id="arac:E0W69_010815"/>
<dbReference type="Gene3D" id="2.170.130.10">
    <property type="entry name" value="TonB-dependent receptor, plug domain"/>
    <property type="match status" value="1"/>
</dbReference>
<keyword evidence="5 9" id="KW-0798">TonB box</keyword>
<dbReference type="EMBL" id="CP044016">
    <property type="protein sequence ID" value="QES89129.1"/>
    <property type="molecule type" value="Genomic_DNA"/>
</dbReference>
<dbReference type="InterPro" id="IPR037066">
    <property type="entry name" value="Plug_dom_sf"/>
</dbReference>
<dbReference type="InterPro" id="IPR023996">
    <property type="entry name" value="TonB-dep_OMP_SusC/RagA"/>
</dbReference>
<protein>
    <submittedName>
        <fullName evidence="12">SusC/RagA family TonB-linked outer membrane protein</fullName>
    </submittedName>
</protein>
<reference evidence="12 13" key="1">
    <citation type="submission" date="2019-09" db="EMBL/GenBank/DDBJ databases">
        <title>Complete genome sequence of Arachidicoccus sp. B3-10 isolated from apple orchard soil.</title>
        <authorList>
            <person name="Kim H.S."/>
            <person name="Han K.-I."/>
            <person name="Suh M.K."/>
            <person name="Lee K.C."/>
            <person name="Eom M.K."/>
            <person name="Kim J.-S."/>
            <person name="Kang S.W."/>
            <person name="Sin Y."/>
            <person name="Lee J.-S."/>
        </authorList>
    </citation>
    <scope>NUCLEOTIDE SEQUENCE [LARGE SCALE GENOMIC DNA]</scope>
    <source>
        <strain evidence="12 13">B3-10</strain>
    </source>
</reference>